<dbReference type="NCBIfam" id="TIGR00460">
    <property type="entry name" value="fmt"/>
    <property type="match status" value="1"/>
</dbReference>
<comment type="caution">
    <text evidence="8">The sequence shown here is derived from an EMBL/GenBank/DDBJ whole genome shotgun (WGS) entry which is preliminary data.</text>
</comment>
<comment type="similarity">
    <text evidence="1 5">Belongs to the Fmt family.</text>
</comment>
<dbReference type="InterPro" id="IPR044135">
    <property type="entry name" value="Met-tRNA-FMT_C"/>
</dbReference>
<name>A0A1U7NL56_9FIRM</name>
<evidence type="ECO:0000259" key="6">
    <source>
        <dbReference type="Pfam" id="PF00551"/>
    </source>
</evidence>
<evidence type="ECO:0000313" key="8">
    <source>
        <dbReference type="EMBL" id="OLU45334.1"/>
    </source>
</evidence>
<dbReference type="InterPro" id="IPR005794">
    <property type="entry name" value="Fmt"/>
</dbReference>
<evidence type="ECO:0000259" key="7">
    <source>
        <dbReference type="Pfam" id="PF02911"/>
    </source>
</evidence>
<keyword evidence="9" id="KW-1185">Reference proteome</keyword>
<dbReference type="CDD" id="cd08704">
    <property type="entry name" value="Met_tRNA_FMT_C"/>
    <property type="match status" value="1"/>
</dbReference>
<dbReference type="EMBL" id="MPKA01000086">
    <property type="protein sequence ID" value="OLU45334.1"/>
    <property type="molecule type" value="Genomic_DNA"/>
</dbReference>
<accession>A0A1U7NL56</accession>
<dbReference type="PANTHER" id="PTHR11138:SF5">
    <property type="entry name" value="METHIONYL-TRNA FORMYLTRANSFERASE, MITOCHONDRIAL"/>
    <property type="match status" value="1"/>
</dbReference>
<dbReference type="SUPFAM" id="SSF50486">
    <property type="entry name" value="FMT C-terminal domain-like"/>
    <property type="match status" value="1"/>
</dbReference>
<dbReference type="EC" id="2.1.2.9" evidence="2 5"/>
<dbReference type="GO" id="GO:0005829">
    <property type="term" value="C:cytosol"/>
    <property type="evidence" value="ECO:0007669"/>
    <property type="project" value="TreeGrafter"/>
</dbReference>
<dbReference type="STRING" id="1862672.BO225_08435"/>
<organism evidence="8 9">
    <name type="scientific">Dubosiella newyorkensis</name>
    <dbReference type="NCBI Taxonomy" id="1862672"/>
    <lineage>
        <taxon>Bacteria</taxon>
        <taxon>Bacillati</taxon>
        <taxon>Bacillota</taxon>
        <taxon>Erysipelotrichia</taxon>
        <taxon>Erysipelotrichales</taxon>
        <taxon>Erysipelotrichaceae</taxon>
        <taxon>Dubosiella</taxon>
    </lineage>
</organism>
<dbReference type="OrthoDB" id="9802815at2"/>
<evidence type="ECO:0000256" key="3">
    <source>
        <dbReference type="ARBA" id="ARBA00022679"/>
    </source>
</evidence>
<dbReference type="InterPro" id="IPR005793">
    <property type="entry name" value="Formyl_trans_C"/>
</dbReference>
<evidence type="ECO:0000256" key="1">
    <source>
        <dbReference type="ARBA" id="ARBA00010699"/>
    </source>
</evidence>
<sequence>MNQKHIIFMGTPAIAAEVLQALIDSDVSVDLVVTQPDKQVGRKKKIVFSEVKALAQEHQIPVFQPAHIKKDHQAILDHPCDLIVTCAYGQIVPQTVLDHPKSGCVNLHASLLPEYRGGAPIQRAIMDGKKESGMTLMQMVQKMDAGPIFAQKKVEILPTDNASSLFEKMGDAASSLLKENLEELCLGKVHFQEQKESEATYAPIILAEEEKIDLAQSDEQIVNQIRALSDEPGAYVLVDGKKLKITHALYIPKENVETGRFSQTNKKELNLELHHGYLSLKQVQMEGKPSMPIQNFINGQGRALLGKTAE</sequence>
<dbReference type="Pfam" id="PF00551">
    <property type="entry name" value="Formyl_trans_N"/>
    <property type="match status" value="1"/>
</dbReference>
<feature type="domain" description="Formyl transferase C-terminal" evidence="7">
    <location>
        <begin position="207"/>
        <end position="300"/>
    </location>
</feature>
<feature type="binding site" evidence="5">
    <location>
        <begin position="110"/>
        <end position="113"/>
    </location>
    <ligand>
        <name>(6S)-5,6,7,8-tetrahydrofolate</name>
        <dbReference type="ChEBI" id="CHEBI:57453"/>
    </ligand>
</feature>
<feature type="domain" description="Formyl transferase N-terminal" evidence="6">
    <location>
        <begin position="6"/>
        <end position="179"/>
    </location>
</feature>
<dbReference type="Gene3D" id="3.40.50.12230">
    <property type="match status" value="1"/>
</dbReference>
<dbReference type="InterPro" id="IPR036477">
    <property type="entry name" value="Formyl_transf_N_sf"/>
</dbReference>
<dbReference type="Proteomes" id="UP000186705">
    <property type="component" value="Unassembled WGS sequence"/>
</dbReference>
<protein>
    <recommendedName>
        <fullName evidence="2 5">Methionyl-tRNA formyltransferase</fullName>
        <ecNumber evidence="2 5">2.1.2.9</ecNumber>
    </recommendedName>
</protein>
<dbReference type="PANTHER" id="PTHR11138">
    <property type="entry name" value="METHIONYL-TRNA FORMYLTRANSFERASE"/>
    <property type="match status" value="1"/>
</dbReference>
<dbReference type="HAMAP" id="MF_00182">
    <property type="entry name" value="Formyl_trans"/>
    <property type="match status" value="1"/>
</dbReference>
<dbReference type="InterPro" id="IPR011034">
    <property type="entry name" value="Formyl_transferase-like_C_sf"/>
</dbReference>
<proteinExistence type="inferred from homology"/>
<dbReference type="SUPFAM" id="SSF53328">
    <property type="entry name" value="Formyltransferase"/>
    <property type="match status" value="1"/>
</dbReference>
<comment type="catalytic activity">
    <reaction evidence="5">
        <text>L-methionyl-tRNA(fMet) + (6R)-10-formyltetrahydrofolate = N-formyl-L-methionyl-tRNA(fMet) + (6S)-5,6,7,8-tetrahydrofolate + H(+)</text>
        <dbReference type="Rhea" id="RHEA:24380"/>
        <dbReference type="Rhea" id="RHEA-COMP:9952"/>
        <dbReference type="Rhea" id="RHEA-COMP:9953"/>
        <dbReference type="ChEBI" id="CHEBI:15378"/>
        <dbReference type="ChEBI" id="CHEBI:57453"/>
        <dbReference type="ChEBI" id="CHEBI:78530"/>
        <dbReference type="ChEBI" id="CHEBI:78844"/>
        <dbReference type="ChEBI" id="CHEBI:195366"/>
        <dbReference type="EC" id="2.1.2.9"/>
    </reaction>
</comment>
<keyword evidence="3 5" id="KW-0808">Transferase</keyword>
<evidence type="ECO:0000256" key="4">
    <source>
        <dbReference type="ARBA" id="ARBA00022917"/>
    </source>
</evidence>
<dbReference type="InterPro" id="IPR041711">
    <property type="entry name" value="Met-tRNA-FMT_N"/>
</dbReference>
<reference evidence="8 9" key="1">
    <citation type="submission" date="2016-11" db="EMBL/GenBank/DDBJ databases">
        <title>Description of two novel members of the family Erysipelotrichaceae: Ileibacterium lipovorans gen. nov., sp. nov. and Dubosiella newyorkensis, gen. nov., sp. nov.</title>
        <authorList>
            <person name="Cox L.M."/>
            <person name="Sohn J."/>
            <person name="Tyrrell K.L."/>
            <person name="Citron D.M."/>
            <person name="Lawson P.A."/>
            <person name="Patel N.B."/>
            <person name="Iizumi T."/>
            <person name="Perez-Perez G.I."/>
            <person name="Goldstein E.J."/>
            <person name="Blaser M.J."/>
        </authorList>
    </citation>
    <scope>NUCLEOTIDE SEQUENCE [LARGE SCALE GENOMIC DNA]</scope>
    <source>
        <strain evidence="8 9">NYU-BL-A4</strain>
    </source>
</reference>
<dbReference type="RefSeq" id="WP_076341818.1">
    <property type="nucleotide sequence ID" value="NZ_CAMNTW010000006.1"/>
</dbReference>
<comment type="function">
    <text evidence="5">Attaches a formyl group to the free amino group of methionyl-tRNA(fMet). The formyl group appears to play a dual role in the initiator identity of N-formylmethionyl-tRNA by promoting its recognition by IF2 and preventing the misappropriation of this tRNA by the elongation apparatus.</text>
</comment>
<evidence type="ECO:0000313" key="9">
    <source>
        <dbReference type="Proteomes" id="UP000186705"/>
    </source>
</evidence>
<dbReference type="GO" id="GO:0004479">
    <property type="term" value="F:methionyl-tRNA formyltransferase activity"/>
    <property type="evidence" value="ECO:0007669"/>
    <property type="project" value="UniProtKB-UniRule"/>
</dbReference>
<keyword evidence="4 5" id="KW-0648">Protein biosynthesis</keyword>
<dbReference type="InterPro" id="IPR002376">
    <property type="entry name" value="Formyl_transf_N"/>
</dbReference>
<dbReference type="Pfam" id="PF02911">
    <property type="entry name" value="Formyl_trans_C"/>
    <property type="match status" value="1"/>
</dbReference>
<evidence type="ECO:0000256" key="2">
    <source>
        <dbReference type="ARBA" id="ARBA00012261"/>
    </source>
</evidence>
<evidence type="ECO:0000256" key="5">
    <source>
        <dbReference type="HAMAP-Rule" id="MF_00182"/>
    </source>
</evidence>
<dbReference type="CDD" id="cd08646">
    <property type="entry name" value="FMT_core_Met-tRNA-FMT_N"/>
    <property type="match status" value="1"/>
</dbReference>
<dbReference type="GeneID" id="78275965"/>
<gene>
    <name evidence="5" type="primary">fmt</name>
    <name evidence="8" type="ORF">BO225_08435</name>
</gene>
<dbReference type="AlphaFoldDB" id="A0A1U7NL56"/>